<sequence>MKILDRYILVTFLKTFISVFIILMFIFVLQTIWLYISELAGKDLDFWIVMKFLWFVSPRLIPLVLPLTVLVTSLMVFGSFAEKYEFAAMKSTGISLQRAMGSVIGFIGILAITAFFFANNVIPYSEYKWQNLRRNISQFKPSMVIAEGQFSQIGDLFNIKVEKKTGDRGQFLEDVVIHKKNEDRPTGNFTVIIANKGELASEEGSNTLSLILKEGNYYEEIQSKKPATKKRQPFAKSYFEEYSINIDLTELNEKDIDKDNNIDNQNMYNSSELRVEIDSLSKSYSKDIESYTKNMYYRSGIEKFNDIKVDDSSVPPAINSILEIYNPTHQHQIIKLALNNAKGTVQAIDAKKVEFRNKTKRLNKTEIALHEKYVLGFACIILFFVGAPLGAIIRKGGMGLPMVVAILLFLTYHFIGIFAKNSAEDGTMHPFIATWLSTAIMFPLSIWLTYRATTDQGIFDFDSFIQRIGRLFNLVKKKK</sequence>
<feature type="transmembrane region" description="Helical" evidence="6">
    <location>
        <begin position="12"/>
        <end position="36"/>
    </location>
</feature>
<comment type="caution">
    <text evidence="7">The sequence shown here is derived from an EMBL/GenBank/DDBJ whole genome shotgun (WGS) entry which is preliminary data.</text>
</comment>
<dbReference type="PANTHER" id="PTHR33529">
    <property type="entry name" value="SLR0882 PROTEIN-RELATED"/>
    <property type="match status" value="1"/>
</dbReference>
<name>A0A9X1R1K2_9FLAO</name>
<dbReference type="InterPro" id="IPR005495">
    <property type="entry name" value="LptG/LptF_permease"/>
</dbReference>
<dbReference type="Proteomes" id="UP001139462">
    <property type="component" value="Unassembled WGS sequence"/>
</dbReference>
<keyword evidence="4 6" id="KW-1133">Transmembrane helix</keyword>
<keyword evidence="5 6" id="KW-0472">Membrane</keyword>
<gene>
    <name evidence="7" type="ORF">K8344_07955</name>
</gene>
<organism evidence="7 8">
    <name type="scientific">Aequorivita xiaoshiensis</name>
    <dbReference type="NCBI Taxonomy" id="2874476"/>
    <lineage>
        <taxon>Bacteria</taxon>
        <taxon>Pseudomonadati</taxon>
        <taxon>Bacteroidota</taxon>
        <taxon>Flavobacteriia</taxon>
        <taxon>Flavobacteriales</taxon>
        <taxon>Flavobacteriaceae</taxon>
        <taxon>Aequorivita</taxon>
    </lineage>
</organism>
<evidence type="ECO:0000256" key="3">
    <source>
        <dbReference type="ARBA" id="ARBA00022692"/>
    </source>
</evidence>
<feature type="transmembrane region" description="Helical" evidence="6">
    <location>
        <begin position="400"/>
        <end position="419"/>
    </location>
</feature>
<proteinExistence type="predicted"/>
<evidence type="ECO:0000313" key="7">
    <source>
        <dbReference type="EMBL" id="MCG2431050.1"/>
    </source>
</evidence>
<dbReference type="GO" id="GO:0015920">
    <property type="term" value="P:lipopolysaccharide transport"/>
    <property type="evidence" value="ECO:0007669"/>
    <property type="project" value="TreeGrafter"/>
</dbReference>
<dbReference type="EMBL" id="JAIRBB010000005">
    <property type="protein sequence ID" value="MCG2431050.1"/>
    <property type="molecule type" value="Genomic_DNA"/>
</dbReference>
<dbReference type="AlphaFoldDB" id="A0A9X1R1K2"/>
<evidence type="ECO:0000256" key="2">
    <source>
        <dbReference type="ARBA" id="ARBA00022475"/>
    </source>
</evidence>
<comment type="subcellular location">
    <subcellularLocation>
        <location evidence="1">Cell membrane</location>
        <topology evidence="1">Multi-pass membrane protein</topology>
    </subcellularLocation>
</comment>
<evidence type="ECO:0000256" key="5">
    <source>
        <dbReference type="ARBA" id="ARBA00023136"/>
    </source>
</evidence>
<evidence type="ECO:0000256" key="4">
    <source>
        <dbReference type="ARBA" id="ARBA00022989"/>
    </source>
</evidence>
<keyword evidence="3 6" id="KW-0812">Transmembrane</keyword>
<keyword evidence="8" id="KW-1185">Reference proteome</keyword>
<feature type="transmembrane region" description="Helical" evidence="6">
    <location>
        <begin position="431"/>
        <end position="450"/>
    </location>
</feature>
<reference evidence="7" key="1">
    <citation type="submission" date="2021-09" db="EMBL/GenBank/DDBJ databases">
        <title>Genome of Aequorivita sp. strain F64183.</title>
        <authorList>
            <person name="Wang Y."/>
        </authorList>
    </citation>
    <scope>NUCLEOTIDE SEQUENCE</scope>
    <source>
        <strain evidence="7">F64183</strain>
    </source>
</reference>
<evidence type="ECO:0000256" key="1">
    <source>
        <dbReference type="ARBA" id="ARBA00004651"/>
    </source>
</evidence>
<evidence type="ECO:0000256" key="6">
    <source>
        <dbReference type="SAM" id="Phobius"/>
    </source>
</evidence>
<feature type="transmembrane region" description="Helical" evidence="6">
    <location>
        <begin position="99"/>
        <end position="118"/>
    </location>
</feature>
<feature type="transmembrane region" description="Helical" evidence="6">
    <location>
        <begin position="373"/>
        <end position="393"/>
    </location>
</feature>
<protein>
    <submittedName>
        <fullName evidence="7">LptF/LptG family permease</fullName>
    </submittedName>
</protein>
<dbReference type="Pfam" id="PF03739">
    <property type="entry name" value="LptF_LptG"/>
    <property type="match status" value="1"/>
</dbReference>
<dbReference type="GO" id="GO:0043190">
    <property type="term" value="C:ATP-binding cassette (ABC) transporter complex"/>
    <property type="evidence" value="ECO:0007669"/>
    <property type="project" value="TreeGrafter"/>
</dbReference>
<evidence type="ECO:0000313" key="8">
    <source>
        <dbReference type="Proteomes" id="UP001139462"/>
    </source>
</evidence>
<keyword evidence="2" id="KW-1003">Cell membrane</keyword>
<dbReference type="PANTHER" id="PTHR33529:SF6">
    <property type="entry name" value="YJGP_YJGQ FAMILY PERMEASE"/>
    <property type="match status" value="1"/>
</dbReference>
<feature type="transmembrane region" description="Helical" evidence="6">
    <location>
        <begin position="56"/>
        <end position="78"/>
    </location>
</feature>
<dbReference type="RefSeq" id="WP_237608202.1">
    <property type="nucleotide sequence ID" value="NZ_JAIRBB010000005.1"/>
</dbReference>
<accession>A0A9X1R1K2</accession>